<comment type="similarity">
    <text evidence="1">Belongs to the sigma-70 factor family. ECF subfamily.</text>
</comment>
<evidence type="ECO:0000313" key="9">
    <source>
        <dbReference type="Proteomes" id="UP001056429"/>
    </source>
</evidence>
<keyword evidence="2" id="KW-0805">Transcription regulation</keyword>
<comment type="caution">
    <text evidence="8">The sequence shown here is derived from an EMBL/GenBank/DDBJ whole genome shotgun (WGS) entry which is preliminary data.</text>
</comment>
<evidence type="ECO:0000259" key="6">
    <source>
        <dbReference type="Pfam" id="PF04542"/>
    </source>
</evidence>
<keyword evidence="9" id="KW-1185">Reference proteome</keyword>
<dbReference type="Pfam" id="PF04542">
    <property type="entry name" value="Sigma70_r2"/>
    <property type="match status" value="1"/>
</dbReference>
<protein>
    <submittedName>
        <fullName evidence="8">RNA polymerase sigma factor</fullName>
    </submittedName>
</protein>
<dbReference type="Gene3D" id="1.10.1740.10">
    <property type="match status" value="1"/>
</dbReference>
<name>A0A9J6P5X7_9CLOT</name>
<sequence>MKYLYYSVGNIEDAKDLTQEVFVIVYNRIEELQNHQNIGGFIYQTAKFVAANFKRKALKKTLKETSVDIEIGSKHSDLYEELITIYDNEIDAEQYVDNVLLLLSQEKQQLYNFYYVENRSYKEIAKILNVNEASLRMRYVRLRREIKKLTHNIAEEKFVTNKQL</sequence>
<dbReference type="Pfam" id="PF08281">
    <property type="entry name" value="Sigma70_r4_2"/>
    <property type="match status" value="1"/>
</dbReference>
<evidence type="ECO:0000256" key="3">
    <source>
        <dbReference type="ARBA" id="ARBA00023082"/>
    </source>
</evidence>
<keyword evidence="5" id="KW-0804">Transcription</keyword>
<evidence type="ECO:0000256" key="1">
    <source>
        <dbReference type="ARBA" id="ARBA00010641"/>
    </source>
</evidence>
<evidence type="ECO:0000256" key="5">
    <source>
        <dbReference type="ARBA" id="ARBA00023163"/>
    </source>
</evidence>
<organism evidence="8 9">
    <name type="scientific">Oceanirhabdus seepicola</name>
    <dbReference type="NCBI Taxonomy" id="2828781"/>
    <lineage>
        <taxon>Bacteria</taxon>
        <taxon>Bacillati</taxon>
        <taxon>Bacillota</taxon>
        <taxon>Clostridia</taxon>
        <taxon>Eubacteriales</taxon>
        <taxon>Clostridiaceae</taxon>
        <taxon>Oceanirhabdus</taxon>
    </lineage>
</organism>
<proteinExistence type="inferred from homology"/>
<reference evidence="8" key="2">
    <citation type="submission" date="2021-04" db="EMBL/GenBank/DDBJ databases">
        <authorList>
            <person name="Dong X."/>
        </authorList>
    </citation>
    <scope>NUCLEOTIDE SEQUENCE</scope>
    <source>
        <strain evidence="8">ZWT</strain>
    </source>
</reference>
<dbReference type="InterPro" id="IPR039425">
    <property type="entry name" value="RNA_pol_sigma-70-like"/>
</dbReference>
<dbReference type="PANTHER" id="PTHR43133">
    <property type="entry name" value="RNA POLYMERASE ECF-TYPE SIGMA FACTO"/>
    <property type="match status" value="1"/>
</dbReference>
<accession>A0A9J6P5X7</accession>
<dbReference type="InterPro" id="IPR014284">
    <property type="entry name" value="RNA_pol_sigma-70_dom"/>
</dbReference>
<dbReference type="Gene3D" id="1.10.10.10">
    <property type="entry name" value="Winged helix-like DNA-binding domain superfamily/Winged helix DNA-binding domain"/>
    <property type="match status" value="1"/>
</dbReference>
<dbReference type="InterPro" id="IPR013249">
    <property type="entry name" value="RNA_pol_sigma70_r4_t2"/>
</dbReference>
<dbReference type="InterPro" id="IPR036388">
    <property type="entry name" value="WH-like_DNA-bd_sf"/>
</dbReference>
<evidence type="ECO:0000256" key="4">
    <source>
        <dbReference type="ARBA" id="ARBA00023125"/>
    </source>
</evidence>
<dbReference type="InterPro" id="IPR013325">
    <property type="entry name" value="RNA_pol_sigma_r2"/>
</dbReference>
<dbReference type="PANTHER" id="PTHR43133:SF8">
    <property type="entry name" value="RNA POLYMERASE SIGMA FACTOR HI_1459-RELATED"/>
    <property type="match status" value="1"/>
</dbReference>
<dbReference type="EMBL" id="JAGSOJ010000005">
    <property type="protein sequence ID" value="MCM1992226.1"/>
    <property type="molecule type" value="Genomic_DNA"/>
</dbReference>
<dbReference type="SUPFAM" id="SSF88946">
    <property type="entry name" value="Sigma2 domain of RNA polymerase sigma factors"/>
    <property type="match status" value="1"/>
</dbReference>
<dbReference type="NCBIfam" id="TIGR02937">
    <property type="entry name" value="sigma70-ECF"/>
    <property type="match status" value="1"/>
</dbReference>
<dbReference type="GO" id="GO:0016987">
    <property type="term" value="F:sigma factor activity"/>
    <property type="evidence" value="ECO:0007669"/>
    <property type="project" value="UniProtKB-KW"/>
</dbReference>
<dbReference type="GO" id="GO:0003677">
    <property type="term" value="F:DNA binding"/>
    <property type="evidence" value="ECO:0007669"/>
    <property type="project" value="UniProtKB-KW"/>
</dbReference>
<evidence type="ECO:0000313" key="8">
    <source>
        <dbReference type="EMBL" id="MCM1992226.1"/>
    </source>
</evidence>
<evidence type="ECO:0000256" key="2">
    <source>
        <dbReference type="ARBA" id="ARBA00023015"/>
    </source>
</evidence>
<dbReference type="GO" id="GO:0006352">
    <property type="term" value="P:DNA-templated transcription initiation"/>
    <property type="evidence" value="ECO:0007669"/>
    <property type="project" value="InterPro"/>
</dbReference>
<keyword evidence="4" id="KW-0238">DNA-binding</keyword>
<keyword evidence="3" id="KW-0731">Sigma factor</keyword>
<dbReference type="AlphaFoldDB" id="A0A9J6P5X7"/>
<gene>
    <name evidence="8" type="ORF">KDK92_21090</name>
</gene>
<dbReference type="InterPro" id="IPR007627">
    <property type="entry name" value="RNA_pol_sigma70_r2"/>
</dbReference>
<reference evidence="8" key="1">
    <citation type="journal article" date="2021" name="mSystems">
        <title>Bacteria and Archaea Synergistically Convert Glycine Betaine to Biogenic Methane in the Formosa Cold Seep of the South China Sea.</title>
        <authorList>
            <person name="Li L."/>
            <person name="Zhang W."/>
            <person name="Zhang S."/>
            <person name="Song L."/>
            <person name="Sun Q."/>
            <person name="Zhang H."/>
            <person name="Xiang H."/>
            <person name="Dong X."/>
        </authorList>
    </citation>
    <scope>NUCLEOTIDE SEQUENCE</scope>
    <source>
        <strain evidence="8">ZWT</strain>
    </source>
</reference>
<dbReference type="InterPro" id="IPR013324">
    <property type="entry name" value="RNA_pol_sigma_r3/r4-like"/>
</dbReference>
<dbReference type="Proteomes" id="UP001056429">
    <property type="component" value="Unassembled WGS sequence"/>
</dbReference>
<feature type="domain" description="RNA polymerase sigma-70 region 2" evidence="6">
    <location>
        <begin position="2"/>
        <end position="57"/>
    </location>
</feature>
<evidence type="ECO:0000259" key="7">
    <source>
        <dbReference type="Pfam" id="PF08281"/>
    </source>
</evidence>
<dbReference type="SUPFAM" id="SSF88659">
    <property type="entry name" value="Sigma3 and sigma4 domains of RNA polymerase sigma factors"/>
    <property type="match status" value="1"/>
</dbReference>
<feature type="domain" description="RNA polymerase sigma factor 70 region 4 type 2" evidence="7">
    <location>
        <begin position="95"/>
        <end position="145"/>
    </location>
</feature>